<evidence type="ECO:0000256" key="7">
    <source>
        <dbReference type="ARBA" id="ARBA00023158"/>
    </source>
</evidence>
<dbReference type="PANTHER" id="PTHR15975:SF0">
    <property type="entry name" value="CCR4-NOT TRANSCRIPTION COMPLEX SUBUNIT 11"/>
    <property type="match status" value="1"/>
</dbReference>
<dbReference type="AlphaFoldDB" id="A0A7J7IS59"/>
<keyword evidence="11" id="KW-1185">Reference proteome</keyword>
<keyword evidence="8" id="KW-0804">Transcription</keyword>
<dbReference type="GO" id="GO:0005737">
    <property type="term" value="C:cytoplasm"/>
    <property type="evidence" value="ECO:0007669"/>
    <property type="project" value="UniProtKB-SubCell"/>
</dbReference>
<dbReference type="OrthoDB" id="10265389at2759"/>
<dbReference type="Pfam" id="PF10155">
    <property type="entry name" value="CNOT11"/>
    <property type="match status" value="1"/>
</dbReference>
<reference evidence="10" key="1">
    <citation type="submission" date="2020-06" db="EMBL/GenBank/DDBJ databases">
        <title>Draft genome of Bugula neritina, a colonial animal packing powerful symbionts and potential medicines.</title>
        <authorList>
            <person name="Rayko M."/>
        </authorList>
    </citation>
    <scope>NUCLEOTIDE SEQUENCE [LARGE SCALE GENOMIC DNA]</scope>
    <source>
        <strain evidence="10">Kwan_BN1</strain>
    </source>
</reference>
<comment type="subcellular location">
    <subcellularLocation>
        <location evidence="2">Cytoplasm</location>
    </subcellularLocation>
    <subcellularLocation>
        <location evidence="1">Nucleus</location>
    </subcellularLocation>
</comment>
<evidence type="ECO:0000256" key="6">
    <source>
        <dbReference type="ARBA" id="ARBA00023015"/>
    </source>
</evidence>
<dbReference type="GO" id="GO:0031047">
    <property type="term" value="P:regulatory ncRNA-mediated gene silencing"/>
    <property type="evidence" value="ECO:0007669"/>
    <property type="project" value="UniProtKB-KW"/>
</dbReference>
<comment type="caution">
    <text evidence="10">The sequence shown here is derived from an EMBL/GenBank/DDBJ whole genome shotgun (WGS) entry which is preliminary data.</text>
</comment>
<evidence type="ECO:0000313" key="10">
    <source>
        <dbReference type="EMBL" id="KAF6016407.1"/>
    </source>
</evidence>
<evidence type="ECO:0000256" key="1">
    <source>
        <dbReference type="ARBA" id="ARBA00004123"/>
    </source>
</evidence>
<evidence type="ECO:0000256" key="8">
    <source>
        <dbReference type="ARBA" id="ARBA00023163"/>
    </source>
</evidence>
<name>A0A7J7IS59_BUGNE</name>
<dbReference type="InterPro" id="IPR019312">
    <property type="entry name" value="CNOT11"/>
</dbReference>
<accession>A0A7J7IS59</accession>
<keyword evidence="5" id="KW-0963">Cytoplasm</keyword>
<evidence type="ECO:0000256" key="9">
    <source>
        <dbReference type="ARBA" id="ARBA00023242"/>
    </source>
</evidence>
<dbReference type="Proteomes" id="UP000593567">
    <property type="component" value="Unassembled WGS sequence"/>
</dbReference>
<gene>
    <name evidence="10" type="ORF">EB796_025291</name>
</gene>
<keyword evidence="9" id="KW-0539">Nucleus</keyword>
<dbReference type="GO" id="GO:0030014">
    <property type="term" value="C:CCR4-NOT complex"/>
    <property type="evidence" value="ECO:0007669"/>
    <property type="project" value="InterPro"/>
</dbReference>
<keyword evidence="6" id="KW-0805">Transcription regulation</keyword>
<dbReference type="GO" id="GO:0005634">
    <property type="term" value="C:nucleus"/>
    <property type="evidence" value="ECO:0007669"/>
    <property type="project" value="UniProtKB-SubCell"/>
</dbReference>
<comment type="similarity">
    <text evidence="3">Belongs to the CNOT11 family.</text>
</comment>
<evidence type="ECO:0000256" key="2">
    <source>
        <dbReference type="ARBA" id="ARBA00004496"/>
    </source>
</evidence>
<keyword evidence="7" id="KW-0943">RNA-mediated gene silencing</keyword>
<evidence type="ECO:0000256" key="5">
    <source>
        <dbReference type="ARBA" id="ARBA00022490"/>
    </source>
</evidence>
<protein>
    <recommendedName>
        <fullName evidence="4">CCR4-NOT transcription complex subunit 11</fullName>
    </recommendedName>
</protein>
<evidence type="ECO:0000256" key="4">
    <source>
        <dbReference type="ARBA" id="ARBA00014872"/>
    </source>
</evidence>
<proteinExistence type="inferred from homology"/>
<dbReference type="PANTHER" id="PTHR15975">
    <property type="entry name" value="CCR4-NOT TRANSCRIPTION COMPLEX SUBUNIT 11"/>
    <property type="match status" value="1"/>
</dbReference>
<evidence type="ECO:0000313" key="11">
    <source>
        <dbReference type="Proteomes" id="UP000593567"/>
    </source>
</evidence>
<sequence>MSLTLKELSLLLGVLSEEATRTQTFEALGYNLNRHFSKPDYFKVGTTLVLLLQNNDLLSHATQRLAAIYLLFDMYKNELSTHPFASVFVHILNPPMNHKDQENRFYWAIPHISAQEKYFLSTILTSLSKELFKKTAPQILEMDPTNLQAIDVSGVHLSLVERQSELPSTAKTSIPCILPDRDYIHATAEQQTPNAKLIHAEVQKQTTDALLTEPGAAVERCLKPEFIQLAPPLHSATDELVWMNPSVESHEIAWDYNMCTTQSADTEVRRLMAKAFKSALSLPQQEGLLGAIKKDPKLVYHIGLTPAKLPVLVENNPLVAIDVLLKLMSSSQITEYFNVLVNMEMSLHSMEVVNRLTTVVDLPSEFIHLYISNCITTCEQIKEKYMQSRLVRLVCVFLQSLIRNKIIDVKDIFIEVQAFCIEFSRIREAAGLFRLLRTLDGGNGDQANSAPSK</sequence>
<dbReference type="EMBL" id="VXIV02003545">
    <property type="protein sequence ID" value="KAF6016407.1"/>
    <property type="molecule type" value="Genomic_DNA"/>
</dbReference>
<organism evidence="10 11">
    <name type="scientific">Bugula neritina</name>
    <name type="common">Brown bryozoan</name>
    <name type="synonym">Sertularia neritina</name>
    <dbReference type="NCBI Taxonomy" id="10212"/>
    <lineage>
        <taxon>Eukaryota</taxon>
        <taxon>Metazoa</taxon>
        <taxon>Spiralia</taxon>
        <taxon>Lophotrochozoa</taxon>
        <taxon>Bryozoa</taxon>
        <taxon>Gymnolaemata</taxon>
        <taxon>Cheilostomatida</taxon>
        <taxon>Flustrina</taxon>
        <taxon>Buguloidea</taxon>
        <taxon>Bugulidae</taxon>
        <taxon>Bugula</taxon>
    </lineage>
</organism>
<evidence type="ECO:0000256" key="3">
    <source>
        <dbReference type="ARBA" id="ARBA00008030"/>
    </source>
</evidence>